<proteinExistence type="predicted"/>
<dbReference type="Gene3D" id="1.25.40.10">
    <property type="entry name" value="Tetratricopeptide repeat domain"/>
    <property type="match status" value="1"/>
</dbReference>
<feature type="region of interest" description="Disordered" evidence="1">
    <location>
        <begin position="329"/>
        <end position="362"/>
    </location>
</feature>
<accession>A0ABN9UMA6</accession>
<dbReference type="InterPro" id="IPR011990">
    <property type="entry name" value="TPR-like_helical_dom_sf"/>
</dbReference>
<evidence type="ECO:0000313" key="3">
    <source>
        <dbReference type="Proteomes" id="UP001189429"/>
    </source>
</evidence>
<dbReference type="EMBL" id="CAUYUJ010016036">
    <property type="protein sequence ID" value="CAK0861035.1"/>
    <property type="molecule type" value="Genomic_DNA"/>
</dbReference>
<name>A0ABN9UMA6_9DINO</name>
<reference evidence="2" key="1">
    <citation type="submission" date="2023-10" db="EMBL/GenBank/DDBJ databases">
        <authorList>
            <person name="Chen Y."/>
            <person name="Shah S."/>
            <person name="Dougan E. K."/>
            <person name="Thang M."/>
            <person name="Chan C."/>
        </authorList>
    </citation>
    <scope>NUCLEOTIDE SEQUENCE [LARGE SCALE GENOMIC DNA]</scope>
</reference>
<organism evidence="2 3">
    <name type="scientific">Prorocentrum cordatum</name>
    <dbReference type="NCBI Taxonomy" id="2364126"/>
    <lineage>
        <taxon>Eukaryota</taxon>
        <taxon>Sar</taxon>
        <taxon>Alveolata</taxon>
        <taxon>Dinophyceae</taxon>
        <taxon>Prorocentrales</taxon>
        <taxon>Prorocentraceae</taxon>
        <taxon>Prorocentrum</taxon>
    </lineage>
</organism>
<feature type="non-terminal residue" evidence="2">
    <location>
        <position position="574"/>
    </location>
</feature>
<protein>
    <submittedName>
        <fullName evidence="2">Uncharacterized protein</fullName>
    </submittedName>
</protein>
<comment type="caution">
    <text evidence="2">The sequence shown here is derived from an EMBL/GenBank/DDBJ whole genome shotgun (WGS) entry which is preliminary data.</text>
</comment>
<dbReference type="Proteomes" id="UP001189429">
    <property type="component" value="Unassembled WGS sequence"/>
</dbReference>
<keyword evidence="3" id="KW-1185">Reference proteome</keyword>
<sequence>MSTRACFERHVELGLRHEEAMRMWLEDTAGLLTGAHDPAGADGATLASVAPKAVRCAVDQQRLAVREYGEAMRLRPRDASTKRRLRDARALLERLEGALRPAKPAPLRRFLAHYNLSLRYWDMGKAREALAEARRACDELQRAGLDCGCAGHNLALMGQVQGCHGAERRRLQEALRSQPRSQRTSYELGILLFDMRMMHRAEEQLKAARELARAASCQTLVDYDRLKQQQACAEAPILCSLEGRRANRMAKLLEDLEDDLEVIGSLRGLWCVEDGPGVAEELQATRVRDGPRPHLLPCMYKRYSQDHSECERWWAEISRSVDLGAAEPAAEFKPPQRRSEGGGKNSWQRGGGKSLALPGGASIPPGITMEEIDSLLALTTKFGDESAKAQYQVWRKQKLDADKGPVEKPLERQANEALQQVRILEKRLDRELGNMEKAEKWLADCTTAAADAQAELDKQYKLHKDLVTRLHKAVIQSQSAPVLPSVRNGSSIRDVLDGKPDAITITDDEELLALDDTDYELSAKDREEFAKRRAELQAGLSTLTKELFANMVAAVDQIRADHSAHVKRLAKKRK</sequence>
<gene>
    <name evidence="2" type="ORF">PCOR1329_LOCUS49830</name>
</gene>
<evidence type="ECO:0000256" key="1">
    <source>
        <dbReference type="SAM" id="MobiDB-lite"/>
    </source>
</evidence>
<evidence type="ECO:0000313" key="2">
    <source>
        <dbReference type="EMBL" id="CAK0861035.1"/>
    </source>
</evidence>
<dbReference type="SUPFAM" id="SSF48452">
    <property type="entry name" value="TPR-like"/>
    <property type="match status" value="1"/>
</dbReference>